<gene>
    <name evidence="1" type="ORF">PENTCL1PPCAC_761</name>
</gene>
<accession>A0AAV5S6U7</accession>
<feature type="non-terminal residue" evidence="1">
    <location>
        <position position="1"/>
    </location>
</feature>
<evidence type="ECO:0000313" key="2">
    <source>
        <dbReference type="Proteomes" id="UP001432027"/>
    </source>
</evidence>
<organism evidence="1 2">
    <name type="scientific">Pristionchus entomophagus</name>
    <dbReference type="NCBI Taxonomy" id="358040"/>
    <lineage>
        <taxon>Eukaryota</taxon>
        <taxon>Metazoa</taxon>
        <taxon>Ecdysozoa</taxon>
        <taxon>Nematoda</taxon>
        <taxon>Chromadorea</taxon>
        <taxon>Rhabditida</taxon>
        <taxon>Rhabditina</taxon>
        <taxon>Diplogasteromorpha</taxon>
        <taxon>Diplogasteroidea</taxon>
        <taxon>Neodiplogasteridae</taxon>
        <taxon>Pristionchus</taxon>
    </lineage>
</organism>
<sequence>IVGKSLLMDVNSSLVDSRLVGILEQETSGNNTNVLFLLDFGRSSHHSEVLELISVSRRREEVLLHLLPVHRRVLEAPAVQIQGVDG</sequence>
<dbReference type="Proteomes" id="UP001432027">
    <property type="component" value="Unassembled WGS sequence"/>
</dbReference>
<feature type="non-terminal residue" evidence="1">
    <location>
        <position position="86"/>
    </location>
</feature>
<dbReference type="EMBL" id="BTSX01000001">
    <property type="protein sequence ID" value="GMS78586.1"/>
    <property type="molecule type" value="Genomic_DNA"/>
</dbReference>
<name>A0AAV5S6U7_9BILA</name>
<dbReference type="AlphaFoldDB" id="A0AAV5S6U7"/>
<evidence type="ECO:0000313" key="1">
    <source>
        <dbReference type="EMBL" id="GMS78586.1"/>
    </source>
</evidence>
<protein>
    <submittedName>
        <fullName evidence="1">Uncharacterized protein</fullName>
    </submittedName>
</protein>
<comment type="caution">
    <text evidence="1">The sequence shown here is derived from an EMBL/GenBank/DDBJ whole genome shotgun (WGS) entry which is preliminary data.</text>
</comment>
<proteinExistence type="predicted"/>
<reference evidence="1" key="1">
    <citation type="submission" date="2023-10" db="EMBL/GenBank/DDBJ databases">
        <title>Genome assembly of Pristionchus species.</title>
        <authorList>
            <person name="Yoshida K."/>
            <person name="Sommer R.J."/>
        </authorList>
    </citation>
    <scope>NUCLEOTIDE SEQUENCE</scope>
    <source>
        <strain evidence="1">RS0144</strain>
    </source>
</reference>
<keyword evidence="2" id="KW-1185">Reference proteome</keyword>